<keyword evidence="2" id="KW-0969">Cilium</keyword>
<feature type="region of interest" description="Disordered" evidence="1">
    <location>
        <begin position="614"/>
        <end position="700"/>
    </location>
</feature>
<proteinExistence type="predicted"/>
<reference evidence="3" key="1">
    <citation type="journal article" date="2019" name="Int. J. Syst. Evol. Microbiol.">
        <title>The Global Catalogue of Microorganisms (GCM) 10K type strain sequencing project: providing services to taxonomists for standard genome sequencing and annotation.</title>
        <authorList>
            <consortium name="The Broad Institute Genomics Platform"/>
            <consortium name="The Broad Institute Genome Sequencing Center for Infectious Disease"/>
            <person name="Wu L."/>
            <person name="Ma J."/>
        </authorList>
    </citation>
    <scope>NUCLEOTIDE SEQUENCE [LARGE SCALE GENOMIC DNA]</scope>
    <source>
        <strain evidence="3">CCUG 54329</strain>
    </source>
</reference>
<dbReference type="InterPro" id="IPR038610">
    <property type="entry name" value="FliK-like_C_sf"/>
</dbReference>
<evidence type="ECO:0000256" key="1">
    <source>
        <dbReference type="SAM" id="MobiDB-lite"/>
    </source>
</evidence>
<comment type="caution">
    <text evidence="2">The sequence shown here is derived from an EMBL/GenBank/DDBJ whole genome shotgun (WGS) entry which is preliminary data.</text>
</comment>
<feature type="compositionally biased region" description="Low complexity" evidence="1">
    <location>
        <begin position="623"/>
        <end position="642"/>
    </location>
</feature>
<organism evidence="2 3">
    <name type="scientific">Sphingobium olei</name>
    <dbReference type="NCBI Taxonomy" id="420955"/>
    <lineage>
        <taxon>Bacteria</taxon>
        <taxon>Pseudomonadati</taxon>
        <taxon>Pseudomonadota</taxon>
        <taxon>Alphaproteobacteria</taxon>
        <taxon>Sphingomonadales</taxon>
        <taxon>Sphingomonadaceae</taxon>
        <taxon>Sphingobium</taxon>
    </lineage>
</organism>
<accession>A0ABW3P549</accession>
<dbReference type="RefSeq" id="WP_380913804.1">
    <property type="nucleotide sequence ID" value="NZ_JBHTLS010000134.1"/>
</dbReference>
<name>A0ABW3P549_9SPHN</name>
<keyword evidence="2" id="KW-0966">Cell projection</keyword>
<dbReference type="Gene3D" id="3.30.750.140">
    <property type="match status" value="1"/>
</dbReference>
<feature type="region of interest" description="Disordered" evidence="1">
    <location>
        <begin position="216"/>
        <end position="243"/>
    </location>
</feature>
<dbReference type="EMBL" id="JBHTLS010000134">
    <property type="protein sequence ID" value="MFD1106785.1"/>
    <property type="molecule type" value="Genomic_DNA"/>
</dbReference>
<dbReference type="Proteomes" id="UP001597203">
    <property type="component" value="Unassembled WGS sequence"/>
</dbReference>
<protein>
    <submittedName>
        <fullName evidence="2">Flagellar hook-length control protein FliK</fullName>
    </submittedName>
</protein>
<evidence type="ECO:0000313" key="2">
    <source>
        <dbReference type="EMBL" id="MFD1106785.1"/>
    </source>
</evidence>
<keyword evidence="3" id="KW-1185">Reference proteome</keyword>
<gene>
    <name evidence="2" type="ORF">ACFQ24_18125</name>
</gene>
<evidence type="ECO:0000313" key="3">
    <source>
        <dbReference type="Proteomes" id="UP001597203"/>
    </source>
</evidence>
<sequence length="700" mass="69913">MLTSLKALLFPATGVGQAPAGNAVAAEGIDFSALLNGVTDMPKAAGGQAAAPVNVDTVGGTAPVLLTPELSQDAPIAPLPVIADAAPPLDSAPDAFMGDEIHPPLPESALVAAPLPVIAEAASPFDRAPEVRVVEESHPLLPESTPLVDETHPSLVAPTAEEAGEPPAPVSGTAGTTLPDTLLPPASEQVPFAEIAPKLSKAAAHYQAGSSVGLAISPPDDAASEDAVGQGGTVQQKDAPSADVHDGPPNAIAAPQLFAPLAAPSDFAIADPIGTTPAALTAVSADVRAGPVSSNIPAESGRALPQTSQESASAAPFEAFEMVAPIAAEAASVEGADAKAISTSSASTEIPLAPRNAGPVPGRGGDVPPHAVPAPAVPTTLQPVQAASAPTPSAAGPAITPAAQPGSDAVAPIADKAMAVQERPAVPDMIEPRATHAVSRPSIAEALSLLQLARDQLRDRTGDANRALPERSGDSAALAPIGTDRPFMPVMTQHVVTSPATPQVIAAPAMIDLSASLGAQVVDMGVSGQWIDGLARDIASFSADGAQGRFRIDAGQLGPVQVDIRQGVDGAAVSLTVASDVAEQMLRQEGDRLKLDAGLAAVRISDVKVERAHVVAEPSRSDGAGAQSSGQQSTGSQAQGGAWTMQGQGWGQSSAQSHMQGRGQGRENFGAGAKSGGDPAVLNHEQSGGGAAEPPRARYA</sequence>
<keyword evidence="2" id="KW-0282">Flagellum</keyword>